<dbReference type="NCBIfam" id="TIGR00431">
    <property type="entry name" value="TruB"/>
    <property type="match status" value="1"/>
</dbReference>
<keyword evidence="9" id="KW-1185">Reference proteome</keyword>
<dbReference type="FunFam" id="3.30.2350.10:FF:000011">
    <property type="entry name" value="tRNA pseudouridine synthase B"/>
    <property type="match status" value="1"/>
</dbReference>
<evidence type="ECO:0000259" key="7">
    <source>
        <dbReference type="Pfam" id="PF16198"/>
    </source>
</evidence>
<sequence>MEGILPLWKERGMTSHDCVFKLRKILQTKKIGHTGTLDPDVDGVLPICIGRATKVVEYMVDSGKAYVGEITLGYSTTTEDSSGEVVAKKAVEAPISEEEIDVMMAMFRGEITQIPPMYSAVKVNGKRLYEYARAGEIVERPKRIAMIEQFVRTSTPIWDEVAQTISWKFEVTCGKGTYVRTLAVDLGEKLGYPAHMSDLTRTSSGKFNVSDCVTLAQVVTLMEENQIEEKLAPLEYGLSAFPFVALDDQTWEKVKNGGLLLKKDYADYAVPFVVTYHDKACAIYDVHPSKKELLKPVKVLRNQLD</sequence>
<name>A0A1H9RW19_9LACT</name>
<keyword evidence="3 5" id="KW-0819">tRNA processing</keyword>
<gene>
    <name evidence="5" type="primary">truB</name>
    <name evidence="8" type="ORF">SAMN04488559_10572</name>
</gene>
<dbReference type="SUPFAM" id="SSF55120">
    <property type="entry name" value="Pseudouridine synthase"/>
    <property type="match status" value="1"/>
</dbReference>
<comment type="catalytic activity">
    <reaction evidence="1 5">
        <text>uridine(55) in tRNA = pseudouridine(55) in tRNA</text>
        <dbReference type="Rhea" id="RHEA:42532"/>
        <dbReference type="Rhea" id="RHEA-COMP:10101"/>
        <dbReference type="Rhea" id="RHEA-COMP:10102"/>
        <dbReference type="ChEBI" id="CHEBI:65314"/>
        <dbReference type="ChEBI" id="CHEBI:65315"/>
        <dbReference type="EC" id="5.4.99.25"/>
    </reaction>
</comment>
<comment type="function">
    <text evidence="5">Responsible for synthesis of pseudouridine from uracil-55 in the psi GC loop of transfer RNAs.</text>
</comment>
<dbReference type="GO" id="GO:0003723">
    <property type="term" value="F:RNA binding"/>
    <property type="evidence" value="ECO:0007669"/>
    <property type="project" value="InterPro"/>
</dbReference>
<protein>
    <recommendedName>
        <fullName evidence="5">tRNA pseudouridine synthase B</fullName>
        <ecNumber evidence="5">5.4.99.25</ecNumber>
    </recommendedName>
    <alternativeName>
        <fullName evidence="5">tRNA pseudouridine(55) synthase</fullName>
        <shortName evidence="5">Psi55 synthase</shortName>
    </alternativeName>
    <alternativeName>
        <fullName evidence="5">tRNA pseudouridylate synthase</fullName>
    </alternativeName>
    <alternativeName>
        <fullName evidence="5">tRNA-uridine isomerase</fullName>
    </alternativeName>
</protein>
<reference evidence="8 9" key="1">
    <citation type="submission" date="2016-10" db="EMBL/GenBank/DDBJ databases">
        <authorList>
            <person name="de Groot N.N."/>
        </authorList>
    </citation>
    <scope>NUCLEOTIDE SEQUENCE [LARGE SCALE GENOMIC DNA]</scope>
    <source>
        <strain evidence="8 9">DSM 13760</strain>
    </source>
</reference>
<dbReference type="CDD" id="cd02573">
    <property type="entry name" value="PseudoU_synth_EcTruB"/>
    <property type="match status" value="1"/>
</dbReference>
<accession>A0A1H9RW19</accession>
<proteinExistence type="inferred from homology"/>
<dbReference type="InterPro" id="IPR014780">
    <property type="entry name" value="tRNA_psdUridine_synth_TruB"/>
</dbReference>
<dbReference type="GO" id="GO:0160148">
    <property type="term" value="F:tRNA pseudouridine(55) synthase activity"/>
    <property type="evidence" value="ECO:0007669"/>
    <property type="project" value="UniProtKB-EC"/>
</dbReference>
<organism evidence="8 9">
    <name type="scientific">Isobaculum melis</name>
    <dbReference type="NCBI Taxonomy" id="142588"/>
    <lineage>
        <taxon>Bacteria</taxon>
        <taxon>Bacillati</taxon>
        <taxon>Bacillota</taxon>
        <taxon>Bacilli</taxon>
        <taxon>Lactobacillales</taxon>
        <taxon>Carnobacteriaceae</taxon>
        <taxon>Isobaculum</taxon>
    </lineage>
</organism>
<evidence type="ECO:0000256" key="4">
    <source>
        <dbReference type="ARBA" id="ARBA00023235"/>
    </source>
</evidence>
<keyword evidence="4 5" id="KW-0413">Isomerase</keyword>
<dbReference type="PANTHER" id="PTHR13767:SF2">
    <property type="entry name" value="PSEUDOURIDYLATE SYNTHASE TRUB1"/>
    <property type="match status" value="1"/>
</dbReference>
<dbReference type="GO" id="GO:1990481">
    <property type="term" value="P:mRNA pseudouridine synthesis"/>
    <property type="evidence" value="ECO:0007669"/>
    <property type="project" value="TreeGrafter"/>
</dbReference>
<dbReference type="STRING" id="142588.SAMN04488559_10572"/>
<evidence type="ECO:0000256" key="3">
    <source>
        <dbReference type="ARBA" id="ARBA00022694"/>
    </source>
</evidence>
<feature type="active site" description="Nucleophile" evidence="5">
    <location>
        <position position="38"/>
    </location>
</feature>
<dbReference type="EC" id="5.4.99.25" evidence="5"/>
<feature type="domain" description="tRNA pseudouridylate synthase B C-terminal" evidence="7">
    <location>
        <begin position="180"/>
        <end position="238"/>
    </location>
</feature>
<dbReference type="Proteomes" id="UP000198948">
    <property type="component" value="Unassembled WGS sequence"/>
</dbReference>
<dbReference type="OrthoDB" id="9802309at2"/>
<dbReference type="HAMAP" id="MF_01080">
    <property type="entry name" value="TruB_bact"/>
    <property type="match status" value="1"/>
</dbReference>
<dbReference type="Pfam" id="PF01509">
    <property type="entry name" value="TruB_N"/>
    <property type="match status" value="1"/>
</dbReference>
<dbReference type="InterPro" id="IPR020103">
    <property type="entry name" value="PsdUridine_synth_cat_dom_sf"/>
</dbReference>
<evidence type="ECO:0000256" key="2">
    <source>
        <dbReference type="ARBA" id="ARBA00005642"/>
    </source>
</evidence>
<dbReference type="EMBL" id="FOHA01000005">
    <property type="protein sequence ID" value="SER76109.1"/>
    <property type="molecule type" value="Genomic_DNA"/>
</dbReference>
<dbReference type="GO" id="GO:0031119">
    <property type="term" value="P:tRNA pseudouridine synthesis"/>
    <property type="evidence" value="ECO:0007669"/>
    <property type="project" value="UniProtKB-UniRule"/>
</dbReference>
<dbReference type="AlphaFoldDB" id="A0A1H9RW19"/>
<evidence type="ECO:0000313" key="8">
    <source>
        <dbReference type="EMBL" id="SER76109.1"/>
    </source>
</evidence>
<dbReference type="PANTHER" id="PTHR13767">
    <property type="entry name" value="TRNA-PSEUDOURIDINE SYNTHASE"/>
    <property type="match status" value="1"/>
</dbReference>
<comment type="similarity">
    <text evidence="2 5">Belongs to the pseudouridine synthase TruB family. Type 1 subfamily.</text>
</comment>
<evidence type="ECO:0000259" key="6">
    <source>
        <dbReference type="Pfam" id="PF01509"/>
    </source>
</evidence>
<dbReference type="Pfam" id="PF16198">
    <property type="entry name" value="TruB_C_2"/>
    <property type="match status" value="1"/>
</dbReference>
<dbReference type="InterPro" id="IPR002501">
    <property type="entry name" value="PsdUridine_synth_N"/>
</dbReference>
<evidence type="ECO:0000256" key="5">
    <source>
        <dbReference type="HAMAP-Rule" id="MF_01080"/>
    </source>
</evidence>
<feature type="domain" description="Pseudouridine synthase II N-terminal" evidence="6">
    <location>
        <begin position="23"/>
        <end position="179"/>
    </location>
</feature>
<dbReference type="RefSeq" id="WP_092651160.1">
    <property type="nucleotide sequence ID" value="NZ_FOHA01000005.1"/>
</dbReference>
<dbReference type="InterPro" id="IPR032819">
    <property type="entry name" value="TruB_C"/>
</dbReference>
<evidence type="ECO:0000313" key="9">
    <source>
        <dbReference type="Proteomes" id="UP000198948"/>
    </source>
</evidence>
<evidence type="ECO:0000256" key="1">
    <source>
        <dbReference type="ARBA" id="ARBA00000385"/>
    </source>
</evidence>
<dbReference type="Gene3D" id="3.30.2350.10">
    <property type="entry name" value="Pseudouridine synthase"/>
    <property type="match status" value="1"/>
</dbReference>